<dbReference type="PATRIC" id="fig|1330330.3.peg.28"/>
<dbReference type="KEGG" id="kpf:IX53_00140"/>
<comment type="catalytic activity">
    <reaction evidence="2">
        <text>dUMP + (6R)-5,10-methylene-5,6,7,8-tetrahydrofolate + NADPH + H(+) = dTMP + (6S)-5,6,7,8-tetrahydrofolate + NADP(+)</text>
        <dbReference type="Rhea" id="RHEA:29043"/>
        <dbReference type="ChEBI" id="CHEBI:15378"/>
        <dbReference type="ChEBI" id="CHEBI:15636"/>
        <dbReference type="ChEBI" id="CHEBI:57453"/>
        <dbReference type="ChEBI" id="CHEBI:57783"/>
        <dbReference type="ChEBI" id="CHEBI:58349"/>
        <dbReference type="ChEBI" id="CHEBI:63528"/>
        <dbReference type="ChEBI" id="CHEBI:246422"/>
        <dbReference type="EC" id="2.1.1.148"/>
    </reaction>
</comment>
<dbReference type="PANTHER" id="PTHR34934">
    <property type="entry name" value="FLAVIN-DEPENDENT THYMIDYLATE SYNTHASE"/>
    <property type="match status" value="1"/>
</dbReference>
<comment type="function">
    <text evidence="2">Catalyzes the reductive methylation of 2'-deoxyuridine-5'-monophosphate (dUMP) to 2'-deoxythymidine-5'-monophosphate (dTMP) while utilizing 5,10-methylenetetrahydrofolate (mTHF) as the methyl donor, and NADPH and FADH(2) as the reductant.</text>
</comment>
<dbReference type="Proteomes" id="UP000035159">
    <property type="component" value="Chromosome"/>
</dbReference>
<comment type="cofactor">
    <cofactor evidence="2">
        <name>FAD</name>
        <dbReference type="ChEBI" id="CHEBI:57692"/>
    </cofactor>
    <text evidence="2">Binds 4 FAD per tetramer. Each FAD binding site is formed by three monomers.</text>
</comment>
<dbReference type="InterPro" id="IPR003669">
    <property type="entry name" value="Thymidylate_synthase_ThyX"/>
</dbReference>
<keyword evidence="2" id="KW-0285">Flavoprotein</keyword>
<evidence type="ECO:0000313" key="3">
    <source>
        <dbReference type="EMBL" id="AKI96498.1"/>
    </source>
</evidence>
<dbReference type="GO" id="GO:0004799">
    <property type="term" value="F:thymidylate synthase activity"/>
    <property type="evidence" value="ECO:0007669"/>
    <property type="project" value="TreeGrafter"/>
</dbReference>
<dbReference type="Pfam" id="PF02511">
    <property type="entry name" value="Thy1"/>
    <property type="match status" value="1"/>
</dbReference>
<dbReference type="GO" id="GO:0032259">
    <property type="term" value="P:methylation"/>
    <property type="evidence" value="ECO:0007669"/>
    <property type="project" value="UniProtKB-KW"/>
</dbReference>
<dbReference type="OrthoDB" id="9774464at2"/>
<dbReference type="GO" id="GO:0006235">
    <property type="term" value="P:dTTP biosynthetic process"/>
    <property type="evidence" value="ECO:0007669"/>
    <property type="project" value="UniProtKB-UniRule"/>
</dbReference>
<dbReference type="EC" id="2.1.1.148" evidence="2"/>
<name>A0A0G2ZCL3_9BACT</name>
<feature type="active site" description="Involved in ionization of N3 of dUMP, leading to its activation" evidence="2">
    <location>
        <position position="183"/>
    </location>
</feature>
<evidence type="ECO:0000256" key="1">
    <source>
        <dbReference type="ARBA" id="ARBA00022679"/>
    </source>
</evidence>
<feature type="binding site" description="in other chain" evidence="2">
    <location>
        <begin position="86"/>
        <end position="90"/>
    </location>
    <ligand>
        <name>dUMP</name>
        <dbReference type="ChEBI" id="CHEBI:246422"/>
        <note>ligand shared between dimeric partners</note>
    </ligand>
</feature>
<keyword evidence="4" id="KW-1185">Reference proteome</keyword>
<evidence type="ECO:0000313" key="4">
    <source>
        <dbReference type="Proteomes" id="UP000035159"/>
    </source>
</evidence>
<reference evidence="3 4" key="1">
    <citation type="submission" date="2015-04" db="EMBL/GenBank/DDBJ databases">
        <title>Complete Genome Sequence of Kosmotoga pacifica SLHLJ1.</title>
        <authorList>
            <person name="Jiang L.J."/>
            <person name="Shao Z.Z."/>
            <person name="Jebbar M."/>
        </authorList>
    </citation>
    <scope>NUCLEOTIDE SEQUENCE [LARGE SCALE GENOMIC DNA]</scope>
    <source>
        <strain evidence="3 4">SLHLJ1</strain>
    </source>
</reference>
<comment type="subunit">
    <text evidence="2">Homotetramer.</text>
</comment>
<dbReference type="InterPro" id="IPR036098">
    <property type="entry name" value="Thymidylate_synthase_ThyX_sf"/>
</dbReference>
<feature type="binding site" evidence="2">
    <location>
        <position position="55"/>
    </location>
    <ligand>
        <name>FAD</name>
        <dbReference type="ChEBI" id="CHEBI:57692"/>
        <note>ligand shared between neighboring subunits</note>
    </ligand>
</feature>
<feature type="binding site" evidence="2">
    <location>
        <begin position="172"/>
        <end position="174"/>
    </location>
    <ligand>
        <name>FAD</name>
        <dbReference type="ChEBI" id="CHEBI:57692"/>
        <note>ligand shared between neighboring subunits</note>
    </ligand>
</feature>
<dbReference type="SUPFAM" id="SSF69796">
    <property type="entry name" value="Thymidylate synthase-complementing protein Thy1"/>
    <property type="match status" value="1"/>
</dbReference>
<keyword evidence="2" id="KW-0545">Nucleotide biosynthesis</keyword>
<feature type="binding site" evidence="2">
    <location>
        <position position="178"/>
    </location>
    <ligand>
        <name>FAD</name>
        <dbReference type="ChEBI" id="CHEBI:57692"/>
        <note>ligand shared between neighboring subunits</note>
    </ligand>
</feature>
<dbReference type="GO" id="GO:0050797">
    <property type="term" value="F:thymidylate synthase (FAD) activity"/>
    <property type="evidence" value="ECO:0007669"/>
    <property type="project" value="UniProtKB-UniRule"/>
</dbReference>
<dbReference type="NCBIfam" id="TIGR02170">
    <property type="entry name" value="thyX"/>
    <property type="match status" value="1"/>
</dbReference>
<dbReference type="AlphaFoldDB" id="A0A0G2ZCL3"/>
<comment type="similarity">
    <text evidence="2">Belongs to the thymidylate synthase ThyX family.</text>
</comment>
<keyword evidence="2" id="KW-0489">Methyltransferase</keyword>
<dbReference type="STRING" id="1330330.IX53_00140"/>
<organism evidence="3 4">
    <name type="scientific">Kosmotoga pacifica</name>
    <dbReference type="NCBI Taxonomy" id="1330330"/>
    <lineage>
        <taxon>Bacteria</taxon>
        <taxon>Thermotogati</taxon>
        <taxon>Thermotogota</taxon>
        <taxon>Thermotogae</taxon>
        <taxon>Kosmotogales</taxon>
        <taxon>Kosmotogaceae</taxon>
        <taxon>Kosmotoga</taxon>
    </lineage>
</organism>
<dbReference type="HAMAP" id="MF_01408">
    <property type="entry name" value="ThyX"/>
    <property type="match status" value="1"/>
</dbReference>
<dbReference type="Gene3D" id="3.30.1360.170">
    <property type="match status" value="1"/>
</dbReference>
<sequence length="229" mass="26813">MEIKVLDRGFVRLVEVFGDDFSAVQAARVSYGKGLTTPERDKNLIDYLMNHGHHSPFEHIVFKFHLKLPIFVMRQLVRHRIASINERSGRYTEFKEDWYIPERVRIPDPVNKQGSVISDNDTLNEEAIELIEKTIENTFITYNKLLAMGVARELARIVLPTAMYTECYWTINARSLMNFLNLRADSHAQWEMQQYAFAIAEIFHKKCPLTYEAFIKYGYTGDLLKIDER</sequence>
<feature type="binding site" evidence="2">
    <location>
        <position position="86"/>
    </location>
    <ligand>
        <name>FAD</name>
        <dbReference type="ChEBI" id="CHEBI:57692"/>
        <note>ligand shared between neighboring subunits</note>
    </ligand>
</feature>
<dbReference type="PANTHER" id="PTHR34934:SF1">
    <property type="entry name" value="FLAVIN-DEPENDENT THYMIDYLATE SYNTHASE"/>
    <property type="match status" value="1"/>
</dbReference>
<dbReference type="GO" id="GO:0050660">
    <property type="term" value="F:flavin adenine dinucleotide binding"/>
    <property type="evidence" value="ECO:0007669"/>
    <property type="project" value="UniProtKB-UniRule"/>
</dbReference>
<protein>
    <recommendedName>
        <fullName evidence="2">Flavin-dependent thymidylate synthase</fullName>
        <shortName evidence="2">FDTS</shortName>
        <ecNumber evidence="2">2.1.1.148</ecNumber>
    </recommendedName>
    <alternativeName>
        <fullName evidence="2">FAD-dependent thymidylate synthase</fullName>
    </alternativeName>
    <alternativeName>
        <fullName evidence="2">Thymidylate synthase ThyX</fullName>
        <shortName evidence="2">TS</shortName>
        <shortName evidence="2">TSase</shortName>
    </alternativeName>
</protein>
<keyword evidence="2" id="KW-0274">FAD</keyword>
<gene>
    <name evidence="2" type="primary">thyX</name>
    <name evidence="3" type="ORF">IX53_00140</name>
</gene>
<accession>A0A0G2ZCL3</accession>
<proteinExistence type="inferred from homology"/>
<dbReference type="GO" id="GO:0070402">
    <property type="term" value="F:NADPH binding"/>
    <property type="evidence" value="ECO:0007669"/>
    <property type="project" value="TreeGrafter"/>
</dbReference>
<feature type="binding site" description="in other chain" evidence="2">
    <location>
        <position position="156"/>
    </location>
    <ligand>
        <name>dUMP</name>
        <dbReference type="ChEBI" id="CHEBI:246422"/>
        <note>ligand shared between dimeric partners</note>
    </ligand>
</feature>
<keyword evidence="2" id="KW-0521">NADP</keyword>
<dbReference type="PROSITE" id="PS51331">
    <property type="entry name" value="THYX"/>
    <property type="match status" value="1"/>
</dbReference>
<dbReference type="CDD" id="cd20175">
    <property type="entry name" value="ThyX"/>
    <property type="match status" value="1"/>
</dbReference>
<dbReference type="UniPathway" id="UPA00575"/>
<feature type="binding site" evidence="2">
    <location>
        <position position="183"/>
    </location>
    <ligand>
        <name>dUMP</name>
        <dbReference type="ChEBI" id="CHEBI:246422"/>
        <note>ligand shared between dimeric partners</note>
    </ligand>
</feature>
<dbReference type="RefSeq" id="WP_047753633.1">
    <property type="nucleotide sequence ID" value="NZ_CAJUHA010000010.1"/>
</dbReference>
<evidence type="ECO:0000256" key="2">
    <source>
        <dbReference type="HAMAP-Rule" id="MF_01408"/>
    </source>
</evidence>
<comment type="pathway">
    <text evidence="2">Pyrimidine metabolism; dTTP biosynthesis.</text>
</comment>
<dbReference type="GO" id="GO:0006231">
    <property type="term" value="P:dTMP biosynthetic process"/>
    <property type="evidence" value="ECO:0007669"/>
    <property type="project" value="UniProtKB-UniRule"/>
</dbReference>
<keyword evidence="1 2" id="KW-0808">Transferase</keyword>
<dbReference type="EMBL" id="CP011232">
    <property type="protein sequence ID" value="AKI96498.1"/>
    <property type="molecule type" value="Genomic_DNA"/>
</dbReference>
<feature type="binding site" evidence="2">
    <location>
        <begin position="75"/>
        <end position="78"/>
    </location>
    <ligand>
        <name>dUMP</name>
        <dbReference type="ChEBI" id="CHEBI:246422"/>
        <note>ligand shared between dimeric partners</note>
    </ligand>
</feature>
<feature type="binding site" evidence="2">
    <location>
        <begin position="78"/>
        <end position="80"/>
    </location>
    <ligand>
        <name>FAD</name>
        <dbReference type="ChEBI" id="CHEBI:57692"/>
        <note>ligand shared between neighboring subunits</note>
    </ligand>
</feature>